<evidence type="ECO:0000313" key="2">
    <source>
        <dbReference type="Proteomes" id="UP000310532"/>
    </source>
</evidence>
<organism evidence="1 2">
    <name type="scientific">Bacteroides muris</name>
    <name type="common">ex Afrizal et al. 2022</name>
    <dbReference type="NCBI Taxonomy" id="2516960"/>
    <lineage>
        <taxon>Bacteria</taxon>
        <taxon>Pseudomonadati</taxon>
        <taxon>Bacteroidota</taxon>
        <taxon>Bacteroidia</taxon>
        <taxon>Bacteroidales</taxon>
        <taxon>Bacteroidaceae</taxon>
        <taxon>Bacteroides</taxon>
    </lineage>
</organism>
<name>A0A4S2B626_9BACE</name>
<evidence type="ECO:0008006" key="3">
    <source>
        <dbReference type="Google" id="ProtNLM"/>
    </source>
</evidence>
<dbReference type="InterPro" id="IPR011009">
    <property type="entry name" value="Kinase-like_dom_sf"/>
</dbReference>
<dbReference type="Gene3D" id="1.10.510.10">
    <property type="entry name" value="Transferase(Phosphotransferase) domain 1"/>
    <property type="match status" value="1"/>
</dbReference>
<sequence length="246" mass="28892">MQILIQPKYQSAFEFVSNLPEKFGTEGETIYASRNVVKRFKNDDKEWIVKRYKTPNLIQRLAYTFWRKSKAKRAFLYAHKLESIGIDTPEGIACIECKKYRLFHTGYFISGVCHYPPLYPLLVKEEAFDKRAASALAAFFVSMHQKGFFHGDPNLSNILYHIDEAGKYHFTVIDTNRSTFKASASPKECLENLKRITHRRDLLQYITEEYASLRGWDIAQSTKQVMDALGKFEKRKRNKRFYKKLF</sequence>
<reference evidence="1 2" key="1">
    <citation type="submission" date="2019-04" db="EMBL/GenBank/DDBJ databases">
        <title>Microbes associate with the intestines of laboratory mice.</title>
        <authorList>
            <person name="Navarre W."/>
            <person name="Wong E."/>
            <person name="Huang K."/>
            <person name="Tropini C."/>
            <person name="Ng K."/>
            <person name="Yu B."/>
        </authorList>
    </citation>
    <scope>NUCLEOTIDE SEQUENCE [LARGE SCALE GENOMIC DNA]</scope>
    <source>
        <strain evidence="1 2">NM69_E16B</strain>
    </source>
</reference>
<dbReference type="Pfam" id="PF06293">
    <property type="entry name" value="Kdo"/>
    <property type="match status" value="1"/>
</dbReference>
<proteinExistence type="predicted"/>
<dbReference type="AlphaFoldDB" id="A0A4S2B626"/>
<dbReference type="SUPFAM" id="SSF56112">
    <property type="entry name" value="Protein kinase-like (PK-like)"/>
    <property type="match status" value="1"/>
</dbReference>
<gene>
    <name evidence="1" type="ORF">E5355_00190</name>
</gene>
<evidence type="ECO:0000313" key="1">
    <source>
        <dbReference type="EMBL" id="TGY09629.1"/>
    </source>
</evidence>
<protein>
    <recommendedName>
        <fullName evidence="3">Lipopolysaccharide kinase</fullName>
    </recommendedName>
</protein>
<comment type="caution">
    <text evidence="1">The sequence shown here is derived from an EMBL/GenBank/DDBJ whole genome shotgun (WGS) entry which is preliminary data.</text>
</comment>
<keyword evidence="2" id="KW-1185">Reference proteome</keyword>
<dbReference type="EMBL" id="SRYZ01000001">
    <property type="protein sequence ID" value="TGY09629.1"/>
    <property type="molecule type" value="Genomic_DNA"/>
</dbReference>
<accession>A0A4S2B626</accession>
<dbReference type="Proteomes" id="UP000310532">
    <property type="component" value="Unassembled WGS sequence"/>
</dbReference>
<dbReference type="RefSeq" id="WP_136008671.1">
    <property type="nucleotide sequence ID" value="NZ_SRYZ01000001.1"/>
</dbReference>